<accession>A0A4R2PAL0</accession>
<dbReference type="InterPro" id="IPR012156">
    <property type="entry name" value="Cold_shock_CspA"/>
</dbReference>
<keyword evidence="1" id="KW-1133">Transmembrane helix</keyword>
<dbReference type="EMBL" id="SLXK01000001">
    <property type="protein sequence ID" value="TCP32113.1"/>
    <property type="molecule type" value="Genomic_DNA"/>
</dbReference>
<dbReference type="InterPro" id="IPR010718">
    <property type="entry name" value="DUF1294"/>
</dbReference>
<dbReference type="RefSeq" id="WP_132742630.1">
    <property type="nucleotide sequence ID" value="NZ_SLXK01000001.1"/>
</dbReference>
<evidence type="ECO:0000313" key="3">
    <source>
        <dbReference type="Proteomes" id="UP000295416"/>
    </source>
</evidence>
<evidence type="ECO:0000313" key="2">
    <source>
        <dbReference type="EMBL" id="TCP32113.1"/>
    </source>
</evidence>
<gene>
    <name evidence="2" type="ORF">EV207_10188</name>
</gene>
<name>A0A4R2PAL0_9BACL</name>
<comment type="caution">
    <text evidence="2">The sequence shown here is derived from an EMBL/GenBank/DDBJ whole genome shotgun (WGS) entry which is preliminary data.</text>
</comment>
<reference evidence="2 3" key="1">
    <citation type="submission" date="2019-03" db="EMBL/GenBank/DDBJ databases">
        <title>Genomic Encyclopedia of Type Strains, Phase IV (KMG-IV): sequencing the most valuable type-strain genomes for metagenomic binning, comparative biology and taxonomic classification.</title>
        <authorList>
            <person name="Goeker M."/>
        </authorList>
    </citation>
    <scope>NUCLEOTIDE SEQUENCE [LARGE SCALE GENOMIC DNA]</scope>
    <source>
        <strain evidence="2 3">DSM 19377</strain>
    </source>
</reference>
<dbReference type="AlphaFoldDB" id="A0A4R2PAL0"/>
<sequence length="94" mass="10806">MVVSWQLVFIIYMIVINLYGYAIMASDKRKARRHEWRVPEAKLWAVAAIGGAFGSYLGMRTFRHKTKHALFKMGMPLVCLIYVVILAALFTKLN</sequence>
<dbReference type="OrthoDB" id="1698854at2"/>
<dbReference type="Proteomes" id="UP000295416">
    <property type="component" value="Unassembled WGS sequence"/>
</dbReference>
<keyword evidence="3" id="KW-1185">Reference proteome</keyword>
<organism evidence="2 3">
    <name type="scientific">Scopulibacillus darangshiensis</name>
    <dbReference type="NCBI Taxonomy" id="442528"/>
    <lineage>
        <taxon>Bacteria</taxon>
        <taxon>Bacillati</taxon>
        <taxon>Bacillota</taxon>
        <taxon>Bacilli</taxon>
        <taxon>Bacillales</taxon>
        <taxon>Sporolactobacillaceae</taxon>
        <taxon>Scopulibacillus</taxon>
    </lineage>
</organism>
<evidence type="ECO:0000256" key="1">
    <source>
        <dbReference type="SAM" id="Phobius"/>
    </source>
</evidence>
<dbReference type="PIRSF" id="PIRSF002599">
    <property type="entry name" value="Cold_shock_A"/>
    <property type="match status" value="1"/>
</dbReference>
<proteinExistence type="predicted"/>
<keyword evidence="1" id="KW-0472">Membrane</keyword>
<feature type="transmembrane region" description="Helical" evidence="1">
    <location>
        <begin position="69"/>
        <end position="90"/>
    </location>
</feature>
<dbReference type="Pfam" id="PF06961">
    <property type="entry name" value="DUF1294"/>
    <property type="match status" value="1"/>
</dbReference>
<dbReference type="GO" id="GO:0003676">
    <property type="term" value="F:nucleic acid binding"/>
    <property type="evidence" value="ECO:0007669"/>
    <property type="project" value="InterPro"/>
</dbReference>
<keyword evidence="1" id="KW-0812">Transmembrane</keyword>
<protein>
    <submittedName>
        <fullName evidence="2">Uncharacterized membrane protein YsdA (DUF1294 family)</fullName>
    </submittedName>
</protein>
<feature type="transmembrane region" description="Helical" evidence="1">
    <location>
        <begin position="6"/>
        <end position="24"/>
    </location>
</feature>